<name>A0A0F9T1Q4_9ZZZZ</name>
<dbReference type="AlphaFoldDB" id="A0A0F9T1Q4"/>
<gene>
    <name evidence="1" type="ORF">LCGC14_0403260</name>
</gene>
<protein>
    <submittedName>
        <fullName evidence="1">Uncharacterized protein</fullName>
    </submittedName>
</protein>
<dbReference type="EMBL" id="LAZR01000349">
    <property type="protein sequence ID" value="KKN73154.1"/>
    <property type="molecule type" value="Genomic_DNA"/>
</dbReference>
<organism evidence="1">
    <name type="scientific">marine sediment metagenome</name>
    <dbReference type="NCBI Taxonomy" id="412755"/>
    <lineage>
        <taxon>unclassified sequences</taxon>
        <taxon>metagenomes</taxon>
        <taxon>ecological metagenomes</taxon>
    </lineage>
</organism>
<evidence type="ECO:0000313" key="1">
    <source>
        <dbReference type="EMBL" id="KKN73154.1"/>
    </source>
</evidence>
<proteinExistence type="predicted"/>
<accession>A0A0F9T1Q4</accession>
<sequence length="127" mass="15172">MTYHERRAMTLGRQIALAESNYQCTMRKSHEPCKGPLERHHIGGRDNACIYVPELQIIHCTHHHHNAQFAPHNNKPLYLSWLEFNYPEKYAMYLKLRYARVHNRDMDMKKICEDLEKQAHKVLYQVA</sequence>
<comment type="caution">
    <text evidence="1">The sequence shown here is derived from an EMBL/GenBank/DDBJ whole genome shotgun (WGS) entry which is preliminary data.</text>
</comment>
<reference evidence="1" key="1">
    <citation type="journal article" date="2015" name="Nature">
        <title>Complex archaea that bridge the gap between prokaryotes and eukaryotes.</title>
        <authorList>
            <person name="Spang A."/>
            <person name="Saw J.H."/>
            <person name="Jorgensen S.L."/>
            <person name="Zaremba-Niedzwiedzka K."/>
            <person name="Martijn J."/>
            <person name="Lind A.E."/>
            <person name="van Eijk R."/>
            <person name="Schleper C."/>
            <person name="Guy L."/>
            <person name="Ettema T.J."/>
        </authorList>
    </citation>
    <scope>NUCLEOTIDE SEQUENCE</scope>
</reference>